<dbReference type="GO" id="GO:0004739">
    <property type="term" value="F:pyruvate dehydrogenase (acetyl-transferring) activity"/>
    <property type="evidence" value="ECO:0007669"/>
    <property type="project" value="UniProtKB-EC"/>
</dbReference>
<organism evidence="5 6">
    <name type="scientific">Streptosporangium lutulentum</name>
    <dbReference type="NCBI Taxonomy" id="1461250"/>
    <lineage>
        <taxon>Bacteria</taxon>
        <taxon>Bacillati</taxon>
        <taxon>Actinomycetota</taxon>
        <taxon>Actinomycetes</taxon>
        <taxon>Streptosporangiales</taxon>
        <taxon>Streptosporangiaceae</taxon>
        <taxon>Streptosporangium</taxon>
    </lineage>
</organism>
<evidence type="ECO:0000256" key="1">
    <source>
        <dbReference type="ARBA" id="ARBA00001964"/>
    </source>
</evidence>
<keyword evidence="3" id="KW-0786">Thiamine pyrophosphate</keyword>
<comment type="cofactor">
    <cofactor evidence="1">
        <name>thiamine diphosphate</name>
        <dbReference type="ChEBI" id="CHEBI:58937"/>
    </cofactor>
</comment>
<keyword evidence="6" id="KW-1185">Reference proteome</keyword>
<gene>
    <name evidence="5" type="ORF">J2853_001660</name>
</gene>
<dbReference type="PANTHER" id="PTHR11516:SF60">
    <property type="entry name" value="PYRUVATE DEHYDROGENASE E1 COMPONENT SUBUNIT ALPHA"/>
    <property type="match status" value="1"/>
</dbReference>
<name>A0ABT9Q8P6_9ACTN</name>
<dbReference type="Pfam" id="PF00676">
    <property type="entry name" value="E1_dh"/>
    <property type="match status" value="1"/>
</dbReference>
<dbReference type="Gene3D" id="3.40.50.970">
    <property type="match status" value="1"/>
</dbReference>
<evidence type="ECO:0000313" key="6">
    <source>
        <dbReference type="Proteomes" id="UP001225356"/>
    </source>
</evidence>
<evidence type="ECO:0000256" key="3">
    <source>
        <dbReference type="ARBA" id="ARBA00023052"/>
    </source>
</evidence>
<dbReference type="RefSeq" id="WP_307556354.1">
    <property type="nucleotide sequence ID" value="NZ_JAUSQU010000001.1"/>
</dbReference>
<evidence type="ECO:0000259" key="4">
    <source>
        <dbReference type="Pfam" id="PF00676"/>
    </source>
</evidence>
<dbReference type="Proteomes" id="UP001225356">
    <property type="component" value="Unassembled WGS sequence"/>
</dbReference>
<proteinExistence type="predicted"/>
<dbReference type="EMBL" id="JAUSQU010000001">
    <property type="protein sequence ID" value="MDP9842449.1"/>
    <property type="molecule type" value="Genomic_DNA"/>
</dbReference>
<evidence type="ECO:0000256" key="2">
    <source>
        <dbReference type="ARBA" id="ARBA00023002"/>
    </source>
</evidence>
<dbReference type="InterPro" id="IPR050642">
    <property type="entry name" value="PDH_E1_Alpha_Subunit"/>
</dbReference>
<protein>
    <submittedName>
        <fullName evidence="5">Pyruvate dehydrogenase E1 component alpha subunit</fullName>
        <ecNumber evidence="5">1.2.4.1</ecNumber>
    </submittedName>
</protein>
<reference evidence="5 6" key="1">
    <citation type="submission" date="2023-07" db="EMBL/GenBank/DDBJ databases">
        <title>Sequencing the genomes of 1000 actinobacteria strains.</title>
        <authorList>
            <person name="Klenk H.-P."/>
        </authorList>
    </citation>
    <scope>NUCLEOTIDE SEQUENCE [LARGE SCALE GENOMIC DNA]</scope>
    <source>
        <strain evidence="5 6">DSM 46740</strain>
    </source>
</reference>
<feature type="domain" description="Dehydrogenase E1 component" evidence="4">
    <location>
        <begin position="30"/>
        <end position="325"/>
    </location>
</feature>
<dbReference type="CDD" id="cd02000">
    <property type="entry name" value="TPP_E1_PDC_ADC_BCADC"/>
    <property type="match status" value="1"/>
</dbReference>
<dbReference type="SUPFAM" id="SSF52518">
    <property type="entry name" value="Thiamin diphosphate-binding fold (THDP-binding)"/>
    <property type="match status" value="1"/>
</dbReference>
<evidence type="ECO:0000313" key="5">
    <source>
        <dbReference type="EMBL" id="MDP9842449.1"/>
    </source>
</evidence>
<accession>A0ABT9Q8P6</accession>
<sequence length="343" mass="37368">MPTPTDLGLPETPAFRHEVDAETELELYRSMERLRRFEKRAYDLFLQSLVKGTSHLSLGQEAIAAAFGASMRPDDWTFATYRGHAHTLARGVAMEPIMAELLGRSTGLMAGKGGSMHLTSVEHGVMGSYAIIGAHLTIANGAAWSAKLRGTDQVAVCFFGDGTTNIGAFHEALNLAATWKLPVVFVCENNQWMEYTPIGSVTAVPRPAADRAAAYGLEPVVVDGNDATAMYAAARDALRHARSGHGPVLIEALTYRHGGHSRADPAKYRPAEEVEPWLLRDPLVTYRAHLLRKGVEEGVLKGIDEDVLREVDDATEAARNAPEPDLTLIERDVWADGSSAWRN</sequence>
<dbReference type="InterPro" id="IPR029061">
    <property type="entry name" value="THDP-binding"/>
</dbReference>
<dbReference type="InterPro" id="IPR001017">
    <property type="entry name" value="DH_E1"/>
</dbReference>
<keyword evidence="5" id="KW-0670">Pyruvate</keyword>
<dbReference type="EC" id="1.2.4.1" evidence="5"/>
<dbReference type="PANTHER" id="PTHR11516">
    <property type="entry name" value="PYRUVATE DEHYDROGENASE E1 COMPONENT, ALPHA SUBUNIT BACTERIAL AND ORGANELLAR"/>
    <property type="match status" value="1"/>
</dbReference>
<keyword evidence="2 5" id="KW-0560">Oxidoreductase</keyword>
<comment type="caution">
    <text evidence="5">The sequence shown here is derived from an EMBL/GenBank/DDBJ whole genome shotgun (WGS) entry which is preliminary data.</text>
</comment>